<feature type="transmembrane region" description="Helical" evidence="8">
    <location>
        <begin position="135"/>
        <end position="151"/>
    </location>
</feature>
<evidence type="ECO:0000256" key="8">
    <source>
        <dbReference type="RuleBase" id="RU363041"/>
    </source>
</evidence>
<dbReference type="InParanoid" id="A0A3G9JL71"/>
<evidence type="ECO:0000256" key="1">
    <source>
        <dbReference type="ARBA" id="ARBA00004651"/>
    </source>
</evidence>
<evidence type="ECO:0000313" key="9">
    <source>
        <dbReference type="EMBL" id="BBH26741.1"/>
    </source>
</evidence>
<keyword evidence="5 8" id="KW-0812">Transmembrane</keyword>
<sequence>MLNTLLLVSPFVFGAGFVDAIAGGGGLISLPIYMIAGLPAHQAVATNKMSSSCGTALATYRFYKNGFLEIKKAIWPMAAAILGSLLGARLSLLASPKVLNALMVVVMPVAAFCIFNKSIFRDHAWHRITKKRLRIMSLCSFIVGIYDGFYGPGTGTFLLLAFTIFARLGIARANAFVKMINLSTNVAALSVFLMQGKVIITVGLLAALCNMAGNYLGSGLVMDKGAKVVKPMMAVVLVLLLGKVIHIY</sequence>
<keyword evidence="6 8" id="KW-1133">Transmembrane helix</keyword>
<dbReference type="InterPro" id="IPR002781">
    <property type="entry name" value="TM_pro_TauE-like"/>
</dbReference>
<feature type="transmembrane region" description="Helical" evidence="8">
    <location>
        <begin position="228"/>
        <end position="245"/>
    </location>
</feature>
<dbReference type="OrthoDB" id="554695at2"/>
<dbReference type="GO" id="GO:0005886">
    <property type="term" value="C:plasma membrane"/>
    <property type="evidence" value="ECO:0007669"/>
    <property type="project" value="UniProtKB-SubCell"/>
</dbReference>
<dbReference type="RefSeq" id="WP_125119570.1">
    <property type="nucleotide sequence ID" value="NZ_AP019309.1"/>
</dbReference>
<evidence type="ECO:0000256" key="6">
    <source>
        <dbReference type="ARBA" id="ARBA00022989"/>
    </source>
</evidence>
<dbReference type="PANTHER" id="PTHR30269">
    <property type="entry name" value="TRANSMEMBRANE PROTEIN YFCA"/>
    <property type="match status" value="1"/>
</dbReference>
<feature type="transmembrane region" description="Helical" evidence="8">
    <location>
        <begin position="157"/>
        <end position="177"/>
    </location>
</feature>
<accession>A0A3G9JL71</accession>
<feature type="transmembrane region" description="Helical" evidence="8">
    <location>
        <begin position="98"/>
        <end position="115"/>
    </location>
</feature>
<protein>
    <recommendedName>
        <fullName evidence="8">Probable membrane transporter protein</fullName>
    </recommendedName>
</protein>
<keyword evidence="4 8" id="KW-1003">Cell membrane</keyword>
<organism evidence="9 10">
    <name type="scientific">Intestinibaculum porci</name>
    <dbReference type="NCBI Taxonomy" id="2487118"/>
    <lineage>
        <taxon>Bacteria</taxon>
        <taxon>Bacillati</taxon>
        <taxon>Bacillota</taxon>
        <taxon>Erysipelotrichia</taxon>
        <taxon>Erysipelotrichales</taxon>
        <taxon>Erysipelotrichaceae</taxon>
        <taxon>Intestinibaculum</taxon>
    </lineage>
</organism>
<dbReference type="Proteomes" id="UP000268059">
    <property type="component" value="Chromosome"/>
</dbReference>
<dbReference type="Pfam" id="PF01925">
    <property type="entry name" value="TauE"/>
    <property type="match status" value="1"/>
</dbReference>
<reference evidence="9 10" key="1">
    <citation type="submission" date="2018-11" db="EMBL/GenBank/DDBJ databases">
        <title>Novel Erysipelotrichaceae bacterium isolated from small intestine of a swine.</title>
        <authorList>
            <person name="Kim J.S."/>
            <person name="Choe H."/>
            <person name="Lee Y.R."/>
            <person name="Kim K.M."/>
            <person name="Park D.S."/>
        </authorList>
    </citation>
    <scope>NUCLEOTIDE SEQUENCE [LARGE SCALE GENOMIC DNA]</scope>
    <source>
        <strain evidence="9 10">SG0102</strain>
    </source>
</reference>
<dbReference type="EMBL" id="AP019309">
    <property type="protein sequence ID" value="BBH26741.1"/>
    <property type="molecule type" value="Genomic_DNA"/>
</dbReference>
<evidence type="ECO:0000313" key="10">
    <source>
        <dbReference type="Proteomes" id="UP000268059"/>
    </source>
</evidence>
<evidence type="ECO:0000256" key="3">
    <source>
        <dbReference type="ARBA" id="ARBA00022448"/>
    </source>
</evidence>
<dbReference type="InterPro" id="IPR052017">
    <property type="entry name" value="TSUP"/>
</dbReference>
<feature type="transmembrane region" description="Helical" evidence="8">
    <location>
        <begin position="73"/>
        <end position="92"/>
    </location>
</feature>
<name>A0A3G9JL71_9FIRM</name>
<keyword evidence="10" id="KW-1185">Reference proteome</keyword>
<dbReference type="AlphaFoldDB" id="A0A3G9JL71"/>
<dbReference type="KEGG" id="ebm:SG0102_16750"/>
<dbReference type="FunCoup" id="A0A3G9JL71">
    <property type="interactions" value="53"/>
</dbReference>
<evidence type="ECO:0000256" key="7">
    <source>
        <dbReference type="ARBA" id="ARBA00023136"/>
    </source>
</evidence>
<evidence type="ECO:0000256" key="2">
    <source>
        <dbReference type="ARBA" id="ARBA00009142"/>
    </source>
</evidence>
<proteinExistence type="inferred from homology"/>
<feature type="transmembrane region" description="Helical" evidence="8">
    <location>
        <begin position="20"/>
        <end position="40"/>
    </location>
</feature>
<comment type="similarity">
    <text evidence="2 8">Belongs to the 4-toluene sulfonate uptake permease (TSUP) (TC 2.A.102) family.</text>
</comment>
<evidence type="ECO:0000256" key="5">
    <source>
        <dbReference type="ARBA" id="ARBA00022692"/>
    </source>
</evidence>
<gene>
    <name evidence="9" type="ORF">SG0102_16750</name>
</gene>
<comment type="subcellular location">
    <subcellularLocation>
        <location evidence="1 8">Cell membrane</location>
        <topology evidence="1 8">Multi-pass membrane protein</topology>
    </subcellularLocation>
</comment>
<dbReference type="PANTHER" id="PTHR30269:SF0">
    <property type="entry name" value="MEMBRANE TRANSPORTER PROTEIN YFCA-RELATED"/>
    <property type="match status" value="1"/>
</dbReference>
<keyword evidence="7 8" id="KW-0472">Membrane</keyword>
<keyword evidence="3" id="KW-0813">Transport</keyword>
<evidence type="ECO:0000256" key="4">
    <source>
        <dbReference type="ARBA" id="ARBA00022475"/>
    </source>
</evidence>